<dbReference type="CDD" id="cd06713">
    <property type="entry name" value="PDZ_tamalin_CYTIP-like"/>
    <property type="match status" value="1"/>
</dbReference>
<dbReference type="EMBL" id="JACVVK020000122">
    <property type="protein sequence ID" value="KAK7490822.1"/>
    <property type="molecule type" value="Genomic_DNA"/>
</dbReference>
<organism evidence="5 6">
    <name type="scientific">Batillaria attramentaria</name>
    <dbReference type="NCBI Taxonomy" id="370345"/>
    <lineage>
        <taxon>Eukaryota</taxon>
        <taxon>Metazoa</taxon>
        <taxon>Spiralia</taxon>
        <taxon>Lophotrochozoa</taxon>
        <taxon>Mollusca</taxon>
        <taxon>Gastropoda</taxon>
        <taxon>Caenogastropoda</taxon>
        <taxon>Sorbeoconcha</taxon>
        <taxon>Cerithioidea</taxon>
        <taxon>Batillariidae</taxon>
        <taxon>Batillaria</taxon>
    </lineage>
</organism>
<comment type="subcellular location">
    <subcellularLocation>
        <location evidence="1">Cytoplasm</location>
    </subcellularLocation>
</comment>
<dbReference type="PROSITE" id="PS50106">
    <property type="entry name" value="PDZ"/>
    <property type="match status" value="1"/>
</dbReference>
<evidence type="ECO:0000259" key="4">
    <source>
        <dbReference type="PROSITE" id="PS50106"/>
    </source>
</evidence>
<feature type="domain" description="PDZ" evidence="4">
    <location>
        <begin position="54"/>
        <end position="145"/>
    </location>
</feature>
<feature type="compositionally biased region" description="Low complexity" evidence="3">
    <location>
        <begin position="266"/>
        <end position="279"/>
    </location>
</feature>
<gene>
    <name evidence="5" type="ORF">BaRGS_00017878</name>
</gene>
<dbReference type="PANTHER" id="PTHR15963:SF5">
    <property type="entry name" value="SHORT SPINDLE 6, ISOFORM A"/>
    <property type="match status" value="1"/>
</dbReference>
<protein>
    <recommendedName>
        <fullName evidence="4">PDZ domain-containing protein</fullName>
    </recommendedName>
</protein>
<dbReference type="InterPro" id="IPR052122">
    <property type="entry name" value="Intracell_Traff_Signaling_Reg"/>
</dbReference>
<evidence type="ECO:0000313" key="6">
    <source>
        <dbReference type="Proteomes" id="UP001519460"/>
    </source>
</evidence>
<keyword evidence="2" id="KW-0963">Cytoplasm</keyword>
<dbReference type="SUPFAM" id="SSF50156">
    <property type="entry name" value="PDZ domain-like"/>
    <property type="match status" value="1"/>
</dbReference>
<dbReference type="InterPro" id="IPR001478">
    <property type="entry name" value="PDZ"/>
</dbReference>
<dbReference type="GO" id="GO:0005737">
    <property type="term" value="C:cytoplasm"/>
    <property type="evidence" value="ECO:0007669"/>
    <property type="project" value="UniProtKB-SubCell"/>
</dbReference>
<dbReference type="SMART" id="SM00228">
    <property type="entry name" value="PDZ"/>
    <property type="match status" value="1"/>
</dbReference>
<keyword evidence="6" id="KW-1185">Reference proteome</keyword>
<dbReference type="Pfam" id="PF00595">
    <property type="entry name" value="PDZ"/>
    <property type="match status" value="1"/>
</dbReference>
<evidence type="ECO:0000256" key="3">
    <source>
        <dbReference type="SAM" id="MobiDB-lite"/>
    </source>
</evidence>
<proteinExistence type="predicted"/>
<accession>A0ABD0KUP4</accession>
<dbReference type="Proteomes" id="UP001519460">
    <property type="component" value="Unassembled WGS sequence"/>
</dbReference>
<name>A0ABD0KUP4_9CAEN</name>
<evidence type="ECO:0000256" key="2">
    <source>
        <dbReference type="ARBA" id="ARBA00022490"/>
    </source>
</evidence>
<feature type="region of interest" description="Disordered" evidence="3">
    <location>
        <begin position="255"/>
        <end position="286"/>
    </location>
</feature>
<dbReference type="PANTHER" id="PTHR15963">
    <property type="entry name" value="GENERAL RECEPTOR FOR PHOSPHOINOSITIDES 1-ASSOCIATED SCAFFOLD PROTEIN-RELATED"/>
    <property type="match status" value="1"/>
</dbReference>
<reference evidence="5 6" key="1">
    <citation type="journal article" date="2023" name="Sci. Data">
        <title>Genome assembly of the Korean intertidal mud-creeper Batillaria attramentaria.</title>
        <authorList>
            <person name="Patra A.K."/>
            <person name="Ho P.T."/>
            <person name="Jun S."/>
            <person name="Lee S.J."/>
            <person name="Kim Y."/>
            <person name="Won Y.J."/>
        </authorList>
    </citation>
    <scope>NUCLEOTIDE SEQUENCE [LARGE SCALE GENOMIC DNA]</scope>
    <source>
        <strain evidence="5">Wonlab-2016</strain>
    </source>
</reference>
<dbReference type="InterPro" id="IPR036034">
    <property type="entry name" value="PDZ_sf"/>
</dbReference>
<dbReference type="Gene3D" id="2.30.42.10">
    <property type="match status" value="1"/>
</dbReference>
<feature type="region of interest" description="Disordered" evidence="3">
    <location>
        <begin position="369"/>
        <end position="397"/>
    </location>
</feature>
<comment type="caution">
    <text evidence="5">The sequence shown here is derived from an EMBL/GenBank/DDBJ whole genome shotgun (WGS) entry which is preliminary data.</text>
</comment>
<dbReference type="AlphaFoldDB" id="A0ABD0KUP4"/>
<evidence type="ECO:0000256" key="1">
    <source>
        <dbReference type="ARBA" id="ARBA00004496"/>
    </source>
</evidence>
<sequence length="416" mass="46525">MLWSRPPQSTRKSTDQKEIKRDLMLMGSVGQELHHLEKERAIQTDPEETRRRRTIQLNRKDSQTGSWGFTLQTYGIKNKRSGETEVMTYVDYVEMRGPAWIAGMRRGDVLLSVNGESVEGLNHPRLVDKIQASGDILRLVVLFEDCCRKVELYERFIKLKRILSQKLRDLRHLEQQEKMIRSGDRLSRLGLFRDSIRSSTSSDWDRYSELASPGALDTIAPNQKVWRQHFFARSTETLDTSSELSYEYASAFSSSHESLPGRASQESVSPKDSAASSSEKNSDISDGAVGGAEACLGASALPDQDATFYIGSEDVNGDAPRLRRSEENYEPACGRRRSNSALLNDMRMKLIADSVNTEACVISHVMVSGEDSDDTSNSGVECQDAGEGSATETARSSPCRLYQGVRINDCDENTRL</sequence>
<evidence type="ECO:0000313" key="5">
    <source>
        <dbReference type="EMBL" id="KAK7490822.1"/>
    </source>
</evidence>
<feature type="region of interest" description="Disordered" evidence="3">
    <location>
        <begin position="311"/>
        <end position="331"/>
    </location>
</feature>